<dbReference type="InterPro" id="IPR013087">
    <property type="entry name" value="Znf_C2H2_type"/>
</dbReference>
<dbReference type="SMART" id="SM00355">
    <property type="entry name" value="ZnF_C2H2"/>
    <property type="match status" value="2"/>
</dbReference>
<dbReference type="AlphaFoldDB" id="A0AAV2SR24"/>
<evidence type="ECO:0000259" key="1">
    <source>
        <dbReference type="PROSITE" id="PS00028"/>
    </source>
</evidence>
<feature type="non-terminal residue" evidence="2">
    <location>
        <position position="1"/>
    </location>
</feature>
<evidence type="ECO:0000313" key="3">
    <source>
        <dbReference type="Proteomes" id="UP001497623"/>
    </source>
</evidence>
<feature type="domain" description="C2H2-type" evidence="1">
    <location>
        <begin position="26"/>
        <end position="47"/>
    </location>
</feature>
<evidence type="ECO:0000313" key="2">
    <source>
        <dbReference type="EMBL" id="CAL4238956.1"/>
    </source>
</evidence>
<protein>
    <recommendedName>
        <fullName evidence="1">C2H2-type domain-containing protein</fullName>
    </recommendedName>
</protein>
<sequence>GGQVMVKQEGSVGSGVGGEEAEVLECGFCGDQLESQEAMMEHYVESHGVETDEEGALLDLGLDVDIRVKDTKSLLQLADGQANDSLPEKTVLIRKKPRQSWQCKECQQVFSKHFDFLRHVREVCPDAGLSSRGPLARGSNFKCQQPGCSHLSFYQAKNNGASGGLHHWALRWGCRSPRTI</sequence>
<comment type="caution">
    <text evidence="2">The sequence shown here is derived from an EMBL/GenBank/DDBJ whole genome shotgun (WGS) entry which is preliminary data.</text>
</comment>
<name>A0AAV2SR24_MEGNR</name>
<organism evidence="2 3">
    <name type="scientific">Meganyctiphanes norvegica</name>
    <name type="common">Northern krill</name>
    <name type="synonym">Thysanopoda norvegica</name>
    <dbReference type="NCBI Taxonomy" id="48144"/>
    <lineage>
        <taxon>Eukaryota</taxon>
        <taxon>Metazoa</taxon>
        <taxon>Ecdysozoa</taxon>
        <taxon>Arthropoda</taxon>
        <taxon>Crustacea</taxon>
        <taxon>Multicrustacea</taxon>
        <taxon>Malacostraca</taxon>
        <taxon>Eumalacostraca</taxon>
        <taxon>Eucarida</taxon>
        <taxon>Euphausiacea</taxon>
        <taxon>Euphausiidae</taxon>
        <taxon>Meganyctiphanes</taxon>
    </lineage>
</organism>
<dbReference type="EMBL" id="CAXKWB010124892">
    <property type="protein sequence ID" value="CAL4238956.1"/>
    <property type="molecule type" value="Genomic_DNA"/>
</dbReference>
<dbReference type="PROSITE" id="PS00028">
    <property type="entry name" value="ZINC_FINGER_C2H2_1"/>
    <property type="match status" value="1"/>
</dbReference>
<gene>
    <name evidence="2" type="ORF">MNOR_LOCUS40506</name>
</gene>
<accession>A0AAV2SR24</accession>
<dbReference type="Proteomes" id="UP001497623">
    <property type="component" value="Unassembled WGS sequence"/>
</dbReference>
<reference evidence="2 3" key="1">
    <citation type="submission" date="2024-05" db="EMBL/GenBank/DDBJ databases">
        <authorList>
            <person name="Wallberg A."/>
        </authorList>
    </citation>
    <scope>NUCLEOTIDE SEQUENCE [LARGE SCALE GENOMIC DNA]</scope>
</reference>
<keyword evidence="3" id="KW-1185">Reference proteome</keyword>
<proteinExistence type="predicted"/>